<dbReference type="Pfam" id="PF00069">
    <property type="entry name" value="Pkinase"/>
    <property type="match status" value="1"/>
</dbReference>
<reference evidence="11" key="1">
    <citation type="journal article" date="2012" name="PLoS Negl. Trop. Dis.">
        <title>A systematically improved high quality genome and transcriptome of the human blood fluke Schistosoma mansoni.</title>
        <authorList>
            <person name="Protasio A.V."/>
            <person name="Tsai I.J."/>
            <person name="Babbage A."/>
            <person name="Nichol S."/>
            <person name="Hunt M."/>
            <person name="Aslett M.A."/>
            <person name="De Silva N."/>
            <person name="Velarde G.S."/>
            <person name="Anderson T.J."/>
            <person name="Clark R.C."/>
            <person name="Davidson C."/>
            <person name="Dillon G.P."/>
            <person name="Holroyd N.E."/>
            <person name="LoVerde P.T."/>
            <person name="Lloyd C."/>
            <person name="McQuillan J."/>
            <person name="Oliveira G."/>
            <person name="Otto T.D."/>
            <person name="Parker-Manuel S.J."/>
            <person name="Quail M.A."/>
            <person name="Wilson R.A."/>
            <person name="Zerlotini A."/>
            <person name="Dunne D.W."/>
            <person name="Berriman M."/>
        </authorList>
    </citation>
    <scope>NUCLEOTIDE SEQUENCE [LARGE SCALE GENOMIC DNA]</scope>
    <source>
        <strain evidence="11">Puerto Rican</strain>
    </source>
</reference>
<keyword evidence="3" id="KW-0808">Transferase</keyword>
<evidence type="ECO:0000256" key="8">
    <source>
        <dbReference type="PROSITE-ProRule" id="PRU10141"/>
    </source>
</evidence>
<dbReference type="InterPro" id="IPR017441">
    <property type="entry name" value="Protein_kinase_ATP_BS"/>
</dbReference>
<dbReference type="PANTHER" id="PTHR45832:SF8">
    <property type="entry name" value="PROTEIN KINASE DOMAIN-CONTAINING PROTEIN"/>
    <property type="match status" value="1"/>
</dbReference>
<evidence type="ECO:0000256" key="7">
    <source>
        <dbReference type="ARBA" id="ARBA00022842"/>
    </source>
</evidence>
<protein>
    <recommendedName>
        <fullName evidence="2">non-specific serine/threonine protein kinase</fullName>
        <ecNumber evidence="2">2.7.11.1</ecNumber>
    </recommendedName>
</protein>
<sequence length="966" mass="110458">MKLSRSCIASANDIRHPTGVNFGSSTGEYIGLTQRLVNHVPLHKSRNINSGTGLIHIYDEVSQKRDLSYGNHIPDKAVSNKNIVYTNIPQNIHRKFKSTSHERINSQIPVKTKHSHTKIHRNNKSNENDHQWIFNPIHKKPQHELDQMPMTNNISYHDYTLNRLNIEAHKSRSKTKLLGKNEKLDMETSEDIFTRSASAHPILMNTPQLPPKIYKSVRAKYYQPDAFQPITNQSKLSLISSNEHTSPLYSPINHIVSNQISPQRKVNQIDHSSSISNSHSYGQDISLFNDTNRNNSDQTVSHYGARRKHCRLRKHKALDSNDKRNFDMKSMKSSTSDKIHNNKLRNDTTSNTSSGFSSHNLNSTGVNSTDNLNSVYDIFINQTINSNENINFEDKQSGYYNTSRNLNEMKELKMNSQKSLTLSNQMDSTSQNTNVSATLSKMKYPISNVTMKKSPTDIQLSNTYNRERLNEHQSRSQYPIQLYYENNNTTNNNHSIHPIKHDRNENVDNLLNDDYGYIDILPGTNRKALRRSNSSGNALTFHPQQLTVNRVNNEHDNYCFTSTLLTKHSQIPPLAFKQGTNNNEIITTTNHNNIIAISNDHDFSNDNGFDTKALYTKLDIHRLRNNTLSPTKQYPLNRSDFPVHPAANQQFIDPFQSNKMINTVHNENSFCLLNAEEFRNELAKIVTPGDPRADLHEICRIGKGSTGVVYLMRHSPTKQYVAVKKMNIFKQQRRELLFNEVIIMQSYPHPNIVEMFGSYLIGNELWVAMEYLEGGALTNIVTRTLMSEKQIATICRDVLRALAFLHDHGIIHRDIKSDSILLSINGRVKLSDFGFCARVSPDQPRRRSLVGTPYWMSPEVISRLPYNTSVDVWSMGVLLIEMVDGEPTFFNEPPLRAMRNIQRDAIPHLMYPHKSSRKLNSFLGLMLVRDPFRRATAAQLLLHPFLLLAGSSDCLLPLLYHSNIVS</sequence>
<dbReference type="FunFam" id="1.10.510.10:FF:000768">
    <property type="entry name" value="Non-specific serine/threonine protein kinase"/>
    <property type="match status" value="1"/>
</dbReference>
<keyword evidence="6 8" id="KW-0067">ATP-binding</keyword>
<keyword evidence="4" id="KW-0479">Metal-binding</keyword>
<dbReference type="Gene3D" id="1.10.510.10">
    <property type="entry name" value="Transferase(Phosphotransferase) domain 1"/>
    <property type="match status" value="1"/>
</dbReference>
<dbReference type="InterPro" id="IPR000719">
    <property type="entry name" value="Prot_kinase_dom"/>
</dbReference>
<dbReference type="SUPFAM" id="SSF56112">
    <property type="entry name" value="Protein kinase-like (PK-like)"/>
    <property type="match status" value="1"/>
</dbReference>
<evidence type="ECO:0000256" key="9">
    <source>
        <dbReference type="SAM" id="MobiDB-lite"/>
    </source>
</evidence>
<feature type="domain" description="Protein kinase" evidence="10">
    <location>
        <begin position="695"/>
        <end position="946"/>
    </location>
</feature>
<dbReference type="GO" id="GO:0046872">
    <property type="term" value="F:metal ion binding"/>
    <property type="evidence" value="ECO:0007669"/>
    <property type="project" value="UniProtKB-KW"/>
</dbReference>
<keyword evidence="7" id="KW-0460">Magnesium</keyword>
<evidence type="ECO:0000256" key="4">
    <source>
        <dbReference type="ARBA" id="ARBA00022723"/>
    </source>
</evidence>
<comment type="cofactor">
    <cofactor evidence="1">
        <name>Mg(2+)</name>
        <dbReference type="ChEBI" id="CHEBI:18420"/>
    </cofactor>
</comment>
<feature type="compositionally biased region" description="Basic and acidic residues" evidence="9">
    <location>
        <begin position="320"/>
        <end position="346"/>
    </location>
</feature>
<dbReference type="InterPro" id="IPR011009">
    <property type="entry name" value="Kinase-like_dom_sf"/>
</dbReference>
<dbReference type="InterPro" id="IPR051931">
    <property type="entry name" value="PAK3-like"/>
</dbReference>
<name>A0A5K4F9W8_SCHMA</name>
<dbReference type="WBParaSite" id="Smp_337480.1">
    <property type="protein sequence ID" value="Smp_337480.1"/>
    <property type="gene ID" value="Smp_337480"/>
</dbReference>
<evidence type="ECO:0000256" key="6">
    <source>
        <dbReference type="ARBA" id="ARBA00022840"/>
    </source>
</evidence>
<proteinExistence type="predicted"/>
<evidence type="ECO:0000313" key="12">
    <source>
        <dbReference type="WBParaSite" id="Smp_337480.1"/>
    </source>
</evidence>
<dbReference type="FunFam" id="3.30.200.20:FF:000705">
    <property type="entry name" value="Non-specific serine/threonine protein kinase"/>
    <property type="match status" value="1"/>
</dbReference>
<feature type="binding site" evidence="8">
    <location>
        <position position="725"/>
    </location>
    <ligand>
        <name>ATP</name>
        <dbReference type="ChEBI" id="CHEBI:30616"/>
    </ligand>
</feature>
<dbReference type="Gene3D" id="3.30.200.20">
    <property type="entry name" value="Phosphorylase Kinase, domain 1"/>
    <property type="match status" value="1"/>
</dbReference>
<evidence type="ECO:0000259" key="10">
    <source>
        <dbReference type="PROSITE" id="PS50011"/>
    </source>
</evidence>
<dbReference type="PROSITE" id="PS50011">
    <property type="entry name" value="PROTEIN_KINASE_DOM"/>
    <property type="match status" value="1"/>
</dbReference>
<organism evidence="11 12">
    <name type="scientific">Schistosoma mansoni</name>
    <name type="common">Blood fluke</name>
    <dbReference type="NCBI Taxonomy" id="6183"/>
    <lineage>
        <taxon>Eukaryota</taxon>
        <taxon>Metazoa</taxon>
        <taxon>Spiralia</taxon>
        <taxon>Lophotrochozoa</taxon>
        <taxon>Platyhelminthes</taxon>
        <taxon>Trematoda</taxon>
        <taxon>Digenea</taxon>
        <taxon>Strigeidida</taxon>
        <taxon>Schistosomatoidea</taxon>
        <taxon>Schistosomatidae</taxon>
        <taxon>Schistosoma</taxon>
    </lineage>
</organism>
<dbReference type="STRING" id="6183.A0A5K4F9W8"/>
<dbReference type="GO" id="GO:0004674">
    <property type="term" value="F:protein serine/threonine kinase activity"/>
    <property type="evidence" value="ECO:0007669"/>
    <property type="project" value="UniProtKB-EC"/>
</dbReference>
<feature type="region of interest" description="Disordered" evidence="9">
    <location>
        <begin position="320"/>
        <end position="367"/>
    </location>
</feature>
<evidence type="ECO:0000256" key="1">
    <source>
        <dbReference type="ARBA" id="ARBA00001946"/>
    </source>
</evidence>
<keyword evidence="11" id="KW-1185">Reference proteome</keyword>
<accession>A0A5K4F9W8</accession>
<evidence type="ECO:0000256" key="2">
    <source>
        <dbReference type="ARBA" id="ARBA00012513"/>
    </source>
</evidence>
<dbReference type="ExpressionAtlas" id="A0A5K4F9W8">
    <property type="expression patterns" value="baseline"/>
</dbReference>
<dbReference type="InParanoid" id="A0A5K4F9W8"/>
<keyword evidence="5 8" id="KW-0547">Nucleotide-binding</keyword>
<dbReference type="PROSITE" id="PS00107">
    <property type="entry name" value="PROTEIN_KINASE_ATP"/>
    <property type="match status" value="1"/>
</dbReference>
<dbReference type="EC" id="2.7.11.1" evidence="2"/>
<evidence type="ECO:0000256" key="5">
    <source>
        <dbReference type="ARBA" id="ARBA00022741"/>
    </source>
</evidence>
<reference evidence="12" key="2">
    <citation type="submission" date="2019-11" db="UniProtKB">
        <authorList>
            <consortium name="WormBaseParasite"/>
        </authorList>
    </citation>
    <scope>IDENTIFICATION</scope>
    <source>
        <strain evidence="12">Puerto Rican</strain>
    </source>
</reference>
<dbReference type="GO" id="GO:0005524">
    <property type="term" value="F:ATP binding"/>
    <property type="evidence" value="ECO:0007669"/>
    <property type="project" value="UniProtKB-UniRule"/>
</dbReference>
<evidence type="ECO:0000313" key="11">
    <source>
        <dbReference type="Proteomes" id="UP000008854"/>
    </source>
</evidence>
<dbReference type="AlphaFoldDB" id="A0A5K4F9W8"/>
<dbReference type="PANTHER" id="PTHR45832">
    <property type="entry name" value="SERINE/THREONINE-PROTEIN KINASE SAMKA-RELATED-RELATED"/>
    <property type="match status" value="1"/>
</dbReference>
<evidence type="ECO:0000256" key="3">
    <source>
        <dbReference type="ARBA" id="ARBA00022679"/>
    </source>
</evidence>
<feature type="compositionally biased region" description="Polar residues" evidence="9">
    <location>
        <begin position="347"/>
        <end position="367"/>
    </location>
</feature>
<dbReference type="Proteomes" id="UP000008854">
    <property type="component" value="Unassembled WGS sequence"/>
</dbReference>